<organism evidence="8 9">
    <name type="scientific">Loxostege sticticalis</name>
    <name type="common">Beet webworm moth</name>
    <dbReference type="NCBI Taxonomy" id="481309"/>
    <lineage>
        <taxon>Eukaryota</taxon>
        <taxon>Metazoa</taxon>
        <taxon>Ecdysozoa</taxon>
        <taxon>Arthropoda</taxon>
        <taxon>Hexapoda</taxon>
        <taxon>Insecta</taxon>
        <taxon>Pterygota</taxon>
        <taxon>Neoptera</taxon>
        <taxon>Endopterygota</taxon>
        <taxon>Lepidoptera</taxon>
        <taxon>Glossata</taxon>
        <taxon>Ditrysia</taxon>
        <taxon>Pyraloidea</taxon>
        <taxon>Crambidae</taxon>
        <taxon>Pyraustinae</taxon>
        <taxon>Loxostege</taxon>
    </lineage>
</organism>
<protein>
    <recommendedName>
        <fullName evidence="6">Carboxylic ester hydrolase</fullName>
        <ecNumber evidence="6">3.1.1.-</ecNumber>
    </recommendedName>
</protein>
<sequence length="530" mass="58038">MATILFLLFLFSFVAGQDSNPLVRVVHGILQGSWKVSTNGRTYASFQGVPYASPPVGKYRFREPQELKPWSGTWDATSPLSECLQYDPAIKTIIGSQNCLFLNVYTPNLNDGANLPVMVFIHGGAFMYGSGDDNAPGNAGLKDQTFALRWVQNNIMVFGGNPESVTLAGLSAGGASVHYHYLSPLSKGTFARGIAFSGSAFASWAHAVKPVQKAKALAAIVGCSTIITEEMVDCLKNRPAEVLVNAQIKMFDWKVHLFTPFTPTVETSGVKKPFLTQYPYLAAQAGAMHRVPLITSVTSEEGLYPAIVYQTDSTILPELEARWEELASNIFEYNDTLPLHLRPAVAVKIKQKYLGGKPVSQETFPQLVQALGDRLFGAEVGRQAQLHALRSGQPVYVYRFAHRGSSSLSVVMGNTTDNFGVSHADDVLQVLKFPGMDFPTTQDKKMIDGLLDMIHSYASTGVPKFPQGPTWQPVTPGAPELNYLEISSPDKMEMKASSDFGHRAFWDSLGFLENENCQVPVRNEQHVGSF</sequence>
<feature type="chain" id="PRO_5044980736" description="Carboxylic ester hydrolase" evidence="6">
    <location>
        <begin position="17"/>
        <end position="530"/>
    </location>
</feature>
<dbReference type="PROSITE" id="PS00122">
    <property type="entry name" value="CARBOXYLESTERASE_B_1"/>
    <property type="match status" value="1"/>
</dbReference>
<dbReference type="Proteomes" id="UP001549920">
    <property type="component" value="Unassembled WGS sequence"/>
</dbReference>
<dbReference type="EMBL" id="JBEUOH010000009">
    <property type="protein sequence ID" value="KAL0882901.1"/>
    <property type="molecule type" value="Genomic_DNA"/>
</dbReference>
<dbReference type="Gene3D" id="3.40.50.1820">
    <property type="entry name" value="alpha/beta hydrolase"/>
    <property type="match status" value="1"/>
</dbReference>
<keyword evidence="2" id="KW-0719">Serine esterase</keyword>
<dbReference type="Pfam" id="PF00135">
    <property type="entry name" value="COesterase"/>
    <property type="match status" value="1"/>
</dbReference>
<comment type="similarity">
    <text evidence="1 6">Belongs to the type-B carboxylesterase/lipase family.</text>
</comment>
<dbReference type="InterPro" id="IPR002018">
    <property type="entry name" value="CarbesteraseB"/>
</dbReference>
<evidence type="ECO:0000256" key="1">
    <source>
        <dbReference type="ARBA" id="ARBA00005964"/>
    </source>
</evidence>
<keyword evidence="5" id="KW-0325">Glycoprotein</keyword>
<dbReference type="PANTHER" id="PTHR43142:SF1">
    <property type="entry name" value="CARBOXYLIC ESTER HYDROLASE"/>
    <property type="match status" value="1"/>
</dbReference>
<dbReference type="PANTHER" id="PTHR43142">
    <property type="entry name" value="CARBOXYLIC ESTER HYDROLASE"/>
    <property type="match status" value="1"/>
</dbReference>
<feature type="domain" description="Carboxylesterase type B" evidence="7">
    <location>
        <begin position="131"/>
        <end position="493"/>
    </location>
</feature>
<accession>A0ABR3I261</accession>
<dbReference type="InterPro" id="IPR029058">
    <property type="entry name" value="AB_hydrolase_fold"/>
</dbReference>
<dbReference type="InterPro" id="IPR019826">
    <property type="entry name" value="Carboxylesterase_B_AS"/>
</dbReference>
<dbReference type="EC" id="3.1.1.-" evidence="6"/>
<comment type="caution">
    <text evidence="8">The sequence shown here is derived from an EMBL/GenBank/DDBJ whole genome shotgun (WGS) entry which is preliminary data.</text>
</comment>
<proteinExistence type="inferred from homology"/>
<dbReference type="SUPFAM" id="SSF53474">
    <property type="entry name" value="alpha/beta-Hydrolases"/>
    <property type="match status" value="1"/>
</dbReference>
<evidence type="ECO:0000313" key="9">
    <source>
        <dbReference type="Proteomes" id="UP001549920"/>
    </source>
</evidence>
<evidence type="ECO:0000256" key="4">
    <source>
        <dbReference type="ARBA" id="ARBA00023157"/>
    </source>
</evidence>
<evidence type="ECO:0000256" key="5">
    <source>
        <dbReference type="ARBA" id="ARBA00023180"/>
    </source>
</evidence>
<evidence type="ECO:0000256" key="6">
    <source>
        <dbReference type="RuleBase" id="RU361235"/>
    </source>
</evidence>
<gene>
    <name evidence="8" type="ORF">ABMA27_016410</name>
</gene>
<evidence type="ECO:0000256" key="3">
    <source>
        <dbReference type="ARBA" id="ARBA00022801"/>
    </source>
</evidence>
<feature type="signal peptide" evidence="6">
    <location>
        <begin position="1"/>
        <end position="16"/>
    </location>
</feature>
<keyword evidence="6" id="KW-0732">Signal</keyword>
<evidence type="ECO:0000313" key="8">
    <source>
        <dbReference type="EMBL" id="KAL0882901.1"/>
    </source>
</evidence>
<keyword evidence="9" id="KW-1185">Reference proteome</keyword>
<evidence type="ECO:0000259" key="7">
    <source>
        <dbReference type="Pfam" id="PF00135"/>
    </source>
</evidence>
<evidence type="ECO:0000256" key="2">
    <source>
        <dbReference type="ARBA" id="ARBA00022487"/>
    </source>
</evidence>
<keyword evidence="3 6" id="KW-0378">Hydrolase</keyword>
<reference evidence="8 9" key="1">
    <citation type="submission" date="2024-06" db="EMBL/GenBank/DDBJ databases">
        <title>A chromosome-level genome assembly of beet webworm, Loxostege sticticalis.</title>
        <authorList>
            <person name="Zhang Y."/>
        </authorList>
    </citation>
    <scope>NUCLEOTIDE SEQUENCE [LARGE SCALE GENOMIC DNA]</scope>
    <source>
        <strain evidence="8">AQ026</strain>
        <tissue evidence="8">Whole body</tissue>
    </source>
</reference>
<name>A0ABR3I261_LOXSC</name>
<keyword evidence="4" id="KW-1015">Disulfide bond</keyword>